<keyword evidence="3" id="KW-1185">Reference proteome</keyword>
<dbReference type="EMBL" id="JBEFKJ010000004">
    <property type="protein sequence ID" value="KAL2046366.1"/>
    <property type="molecule type" value="Genomic_DNA"/>
</dbReference>
<comment type="caution">
    <text evidence="2">The sequence shown here is derived from an EMBL/GenBank/DDBJ whole genome shotgun (WGS) entry which is preliminary data.</text>
</comment>
<dbReference type="Proteomes" id="UP001590950">
    <property type="component" value="Unassembled WGS sequence"/>
</dbReference>
<feature type="region of interest" description="Disordered" evidence="1">
    <location>
        <begin position="372"/>
        <end position="396"/>
    </location>
</feature>
<evidence type="ECO:0000313" key="2">
    <source>
        <dbReference type="EMBL" id="KAL2046366.1"/>
    </source>
</evidence>
<protein>
    <submittedName>
        <fullName evidence="2">Uncharacterized protein</fullName>
    </submittedName>
</protein>
<proteinExistence type="predicted"/>
<sequence length="396" mass="44820">MFGRWRAVKNIHPPLPMSPQESQRLLALINTSFKQQLDRHHPNTVADHTSDHLFSILSNPLFEAKPTDIRVSSSTRHGKGGTRLGIEQILGKRPVDIFKEHIVAGTATLQSAILCLRAEYKNCCRISSTAVQGEALRTSRMGSIIIQWLWSSGADECAAVLENPDFVKFIVPFLVAEKRHDRVWAWLDHLCWDWARISLSQAALRHRVYRMLLFKLVQSERYVGEGLDAAIALFIRSANKCEWKNWTETHELAAWYLTRELKEIPRATAIQDGTIESFMKASGTLSKPKTILSGCHWLYLAKIPDPDVALGYFKTVSNYGLRSKRRRDTVLIGLKTIEVLLESGRQAEASWLTDHVLKNFSCEVGSLATSDQKSKSQDLEESEERSLRSLDALAIQ</sequence>
<reference evidence="2 3" key="1">
    <citation type="submission" date="2024-09" db="EMBL/GenBank/DDBJ databases">
        <title>Rethinking Asexuality: The Enigmatic Case of Functional Sexual Genes in Lepraria (Stereocaulaceae).</title>
        <authorList>
            <person name="Doellman M."/>
            <person name="Sun Y."/>
            <person name="Barcenas-Pena A."/>
            <person name="Lumbsch H.T."/>
            <person name="Grewe F."/>
        </authorList>
    </citation>
    <scope>NUCLEOTIDE SEQUENCE [LARGE SCALE GENOMIC DNA]</scope>
    <source>
        <strain evidence="2 3">Mercado 3170</strain>
    </source>
</reference>
<organism evidence="2 3">
    <name type="scientific">Stereocaulon virgatum</name>
    <dbReference type="NCBI Taxonomy" id="373712"/>
    <lineage>
        <taxon>Eukaryota</taxon>
        <taxon>Fungi</taxon>
        <taxon>Dikarya</taxon>
        <taxon>Ascomycota</taxon>
        <taxon>Pezizomycotina</taxon>
        <taxon>Lecanoromycetes</taxon>
        <taxon>OSLEUM clade</taxon>
        <taxon>Lecanoromycetidae</taxon>
        <taxon>Lecanorales</taxon>
        <taxon>Lecanorineae</taxon>
        <taxon>Stereocaulaceae</taxon>
        <taxon>Stereocaulon</taxon>
    </lineage>
</organism>
<gene>
    <name evidence="2" type="ORF">N7G274_001813</name>
</gene>
<feature type="compositionally biased region" description="Basic and acidic residues" evidence="1">
    <location>
        <begin position="372"/>
        <end position="388"/>
    </location>
</feature>
<accession>A0ABR4ANJ1</accession>
<evidence type="ECO:0000313" key="3">
    <source>
        <dbReference type="Proteomes" id="UP001590950"/>
    </source>
</evidence>
<name>A0ABR4ANJ1_9LECA</name>
<evidence type="ECO:0000256" key="1">
    <source>
        <dbReference type="SAM" id="MobiDB-lite"/>
    </source>
</evidence>